<evidence type="ECO:0000313" key="3">
    <source>
        <dbReference type="Proteomes" id="UP000565441"/>
    </source>
</evidence>
<sequence>MINILNRSAVPAPRHPPARPIQYHPLRDKDFPPEARGAAFTKWCSSYFRHGPSRGFLNLAQRDTDGPSKLPTVERMSPEELLAVAVASTSAYSASGPVYDSSLSAEFGGVLAAQTEKALFDPGPNVNLTTYIILLTRSYVVSKIGTSVVDRSGCANLRSLKLLFRSTVVSLVRMLAPEAQASEAAQGLGGQADA</sequence>
<name>A0A8H5H8E0_9AGAR</name>
<dbReference type="AlphaFoldDB" id="A0A8H5H8E0"/>
<accession>A0A8H5H8E0</accession>
<keyword evidence="3" id="KW-1185">Reference proteome</keyword>
<evidence type="ECO:0000313" key="2">
    <source>
        <dbReference type="EMBL" id="KAF5378602.1"/>
    </source>
</evidence>
<gene>
    <name evidence="2" type="ORF">D9615_007149</name>
</gene>
<proteinExistence type="predicted"/>
<feature type="region of interest" description="Disordered" evidence="1">
    <location>
        <begin position="1"/>
        <end position="28"/>
    </location>
</feature>
<protein>
    <submittedName>
        <fullName evidence="2">Uncharacterized protein</fullName>
    </submittedName>
</protein>
<reference evidence="2 3" key="1">
    <citation type="journal article" date="2020" name="ISME J.">
        <title>Uncovering the hidden diversity of litter-decomposition mechanisms in mushroom-forming fungi.</title>
        <authorList>
            <person name="Floudas D."/>
            <person name="Bentzer J."/>
            <person name="Ahren D."/>
            <person name="Johansson T."/>
            <person name="Persson P."/>
            <person name="Tunlid A."/>
        </authorList>
    </citation>
    <scope>NUCLEOTIDE SEQUENCE [LARGE SCALE GENOMIC DNA]</scope>
    <source>
        <strain evidence="2 3">CBS 661.87</strain>
    </source>
</reference>
<comment type="caution">
    <text evidence="2">The sequence shown here is derived from an EMBL/GenBank/DDBJ whole genome shotgun (WGS) entry which is preliminary data.</text>
</comment>
<evidence type="ECO:0000256" key="1">
    <source>
        <dbReference type="SAM" id="MobiDB-lite"/>
    </source>
</evidence>
<organism evidence="2 3">
    <name type="scientific">Tricholomella constricta</name>
    <dbReference type="NCBI Taxonomy" id="117010"/>
    <lineage>
        <taxon>Eukaryota</taxon>
        <taxon>Fungi</taxon>
        <taxon>Dikarya</taxon>
        <taxon>Basidiomycota</taxon>
        <taxon>Agaricomycotina</taxon>
        <taxon>Agaricomycetes</taxon>
        <taxon>Agaricomycetidae</taxon>
        <taxon>Agaricales</taxon>
        <taxon>Tricholomatineae</taxon>
        <taxon>Lyophyllaceae</taxon>
        <taxon>Tricholomella</taxon>
    </lineage>
</organism>
<dbReference type="Proteomes" id="UP000565441">
    <property type="component" value="Unassembled WGS sequence"/>
</dbReference>
<dbReference type="EMBL" id="JAACJP010000019">
    <property type="protein sequence ID" value="KAF5378602.1"/>
    <property type="molecule type" value="Genomic_DNA"/>
</dbReference>
<dbReference type="OrthoDB" id="3466517at2759"/>